<dbReference type="PANTHER" id="PTHR38730:SF1">
    <property type="entry name" value="SLL7028 PROTEIN"/>
    <property type="match status" value="1"/>
</dbReference>
<evidence type="ECO:0000259" key="1">
    <source>
        <dbReference type="Pfam" id="PF09967"/>
    </source>
</evidence>
<dbReference type="InterPro" id="IPR018698">
    <property type="entry name" value="VWA-like_dom"/>
</dbReference>
<feature type="domain" description="VWA-like" evidence="1">
    <location>
        <begin position="290"/>
        <end position="418"/>
    </location>
</feature>
<evidence type="ECO:0000259" key="2">
    <source>
        <dbReference type="Pfam" id="PF13203"/>
    </source>
</evidence>
<evidence type="ECO:0000313" key="3">
    <source>
        <dbReference type="EMBL" id="ANZ68060.1"/>
    </source>
</evidence>
<dbReference type="SUPFAM" id="SSF53300">
    <property type="entry name" value="vWA-like"/>
    <property type="match status" value="1"/>
</dbReference>
<sequence>MSFSQALMTLKQLPAGSQQDEACLSLLTQATMTMLGSQRLYGELLLRLPKRVVHDQQAAVKLQVKPELTLLVDPAELIRLCQTPESVMAILAHVLGHLIWHHIDRYGAQSEDPFVQLATDMAVNEYVPHLPQGAITRSQMNYQYHLNLQPKQDSGVYLRALKKLNLGTQQQGRSFQPGSATQLPTVTQLDSHAEWHKTDAQATLAVDQLLSQAWHGTPVKQRGLLPSQMQQQLQLQVTVQPLRLDWRQLLQRGLGSTLKLRDDAYNRFDRRQPYRLELPGTRVSPVRTVLVFVDQSGSMSDAEVSSILGQVMTLIKRYQDALVVIPFDAVVHADQAQTIRRANQLDAHRFGGGGTAYQPIFDWLLTNGYRNDNAVALILTDGHGEEHVSQHRFTNVIWGLTTTVQDLSVENPSGAVTVIA</sequence>
<dbReference type="OrthoDB" id="9809307at2"/>
<keyword evidence="4" id="KW-1185">Reference proteome</keyword>
<dbReference type="PANTHER" id="PTHR38730">
    <property type="entry name" value="SLL7028 PROTEIN"/>
    <property type="match status" value="1"/>
</dbReference>
<dbReference type="Pfam" id="PF13203">
    <property type="entry name" value="DUF2201_N"/>
    <property type="match status" value="1"/>
</dbReference>
<feature type="domain" description="Putative metallopeptidase" evidence="2">
    <location>
        <begin position="27"/>
        <end position="272"/>
    </location>
</feature>
<dbReference type="EMBL" id="CP014924">
    <property type="protein sequence ID" value="ANZ68060.1"/>
    <property type="molecule type" value="Genomic_DNA"/>
</dbReference>
<dbReference type="Pfam" id="PF09967">
    <property type="entry name" value="DUF2201"/>
    <property type="match status" value="1"/>
</dbReference>
<protein>
    <submittedName>
        <fullName evidence="3">Uncharacterized protein</fullName>
    </submittedName>
</protein>
<dbReference type="RefSeq" id="WP_065937676.1">
    <property type="nucleotide sequence ID" value="NZ_CP014924.1"/>
</dbReference>
<dbReference type="InterPro" id="IPR025154">
    <property type="entry name" value="Put_metallopeptidase_dom"/>
</dbReference>
<dbReference type="Proteomes" id="UP000093267">
    <property type="component" value="Chromosome"/>
</dbReference>
<organism evidence="3 4">
    <name type="scientific">Secundilactobacillus paracollinoides</name>
    <dbReference type="NCBI Taxonomy" id="240427"/>
    <lineage>
        <taxon>Bacteria</taxon>
        <taxon>Bacillati</taxon>
        <taxon>Bacillota</taxon>
        <taxon>Bacilli</taxon>
        <taxon>Lactobacillales</taxon>
        <taxon>Lactobacillaceae</taxon>
        <taxon>Secundilactobacillus</taxon>
    </lineage>
</organism>
<dbReference type="AlphaFoldDB" id="A0A1B2J1D3"/>
<name>A0A1B2J1D3_9LACO</name>
<accession>A0A1B2J1D3</accession>
<dbReference type="STRING" id="240427.AYR62_06655"/>
<proteinExistence type="predicted"/>
<evidence type="ECO:0000313" key="4">
    <source>
        <dbReference type="Proteomes" id="UP000093267"/>
    </source>
</evidence>
<reference evidence="3 4" key="1">
    <citation type="submission" date="2016-03" db="EMBL/GenBank/DDBJ databases">
        <title>Pediococcus and Lactobacillus from brewery environment - whole genome sequencing and assembly.</title>
        <authorList>
            <person name="Behr J."/>
            <person name="Geissler A.J."/>
            <person name="Vogel R.F."/>
        </authorList>
    </citation>
    <scope>NUCLEOTIDE SEQUENCE [LARGE SCALE GENOMIC DNA]</scope>
    <source>
        <strain evidence="3 4">TMW 1.1995</strain>
    </source>
</reference>
<gene>
    <name evidence="3" type="ORF">AYR63_13545</name>
</gene>
<dbReference type="InterPro" id="IPR036465">
    <property type="entry name" value="vWFA_dom_sf"/>
</dbReference>